<reference evidence="1" key="1">
    <citation type="journal article" date="2021" name="IMA Fungus">
        <title>Genomic characterization of three marine fungi, including Emericellopsis atlantica sp. nov. with signatures of a generalist lifestyle and marine biomass degradation.</title>
        <authorList>
            <person name="Hagestad O.C."/>
            <person name="Hou L."/>
            <person name="Andersen J.H."/>
            <person name="Hansen E.H."/>
            <person name="Altermark B."/>
            <person name="Li C."/>
            <person name="Kuhnert E."/>
            <person name="Cox R.J."/>
            <person name="Crous P.W."/>
            <person name="Spatafora J.W."/>
            <person name="Lail K."/>
            <person name="Amirebrahimi M."/>
            <person name="Lipzen A."/>
            <person name="Pangilinan J."/>
            <person name="Andreopoulos W."/>
            <person name="Hayes R.D."/>
            <person name="Ng V."/>
            <person name="Grigoriev I.V."/>
            <person name="Jackson S.A."/>
            <person name="Sutton T.D.S."/>
            <person name="Dobson A.D.W."/>
            <person name="Rama T."/>
        </authorList>
    </citation>
    <scope>NUCLEOTIDE SEQUENCE</scope>
    <source>
        <strain evidence="1">TRa018bII</strain>
    </source>
</reference>
<keyword evidence="2" id="KW-1185">Reference proteome</keyword>
<protein>
    <submittedName>
        <fullName evidence="1">Uncharacterized protein</fullName>
    </submittedName>
</protein>
<dbReference type="OrthoDB" id="3642826at2759"/>
<dbReference type="EMBL" id="MU251397">
    <property type="protein sequence ID" value="KAG9236917.1"/>
    <property type="molecule type" value="Genomic_DNA"/>
</dbReference>
<organism evidence="1 2">
    <name type="scientific">Amylocarpus encephaloides</name>
    <dbReference type="NCBI Taxonomy" id="45428"/>
    <lineage>
        <taxon>Eukaryota</taxon>
        <taxon>Fungi</taxon>
        <taxon>Dikarya</taxon>
        <taxon>Ascomycota</taxon>
        <taxon>Pezizomycotina</taxon>
        <taxon>Leotiomycetes</taxon>
        <taxon>Helotiales</taxon>
        <taxon>Helotiales incertae sedis</taxon>
        <taxon>Amylocarpus</taxon>
    </lineage>
</organism>
<sequence>MTKGPSSVLMIGSQTLFPGSAITVDGQEISLAAVGGAVIINPNHATAAPAPYDSQGPPVVVIGSSSLTANSESGFVIGSQTLFPGSAITESGQIITIPPPSPTLTGLASTTLTSVVVTKAPITSIAVAGQTLTAGGRITVGGDILSISPDGTGVIIIGTVTVGGGEATATASADKDSASSSQKPTFGLLACVLFITYLLV</sequence>
<dbReference type="AlphaFoldDB" id="A0A9P7YNQ9"/>
<evidence type="ECO:0000313" key="1">
    <source>
        <dbReference type="EMBL" id="KAG9236917.1"/>
    </source>
</evidence>
<gene>
    <name evidence="1" type="ORF">BJ875DRAFT_455243</name>
</gene>
<accession>A0A9P7YNQ9</accession>
<evidence type="ECO:0000313" key="2">
    <source>
        <dbReference type="Proteomes" id="UP000824998"/>
    </source>
</evidence>
<dbReference type="Proteomes" id="UP000824998">
    <property type="component" value="Unassembled WGS sequence"/>
</dbReference>
<comment type="caution">
    <text evidence="1">The sequence shown here is derived from an EMBL/GenBank/DDBJ whole genome shotgun (WGS) entry which is preliminary data.</text>
</comment>
<proteinExistence type="predicted"/>
<name>A0A9P7YNQ9_9HELO</name>